<sequence length="310" mass="33797">MSKILAVLGATGNQGGSVANFVVNDPVLSKEYSVRALTRDPKKPESEKLASKGMEVVAADVDDVDSLKKAFAGAHTVFAVTTTTYDDQTKEREVRQGRTVADAAVAAGVQYLIYSTLSSPALVSQGKYKNAVHFDSKYEVEQYIRTLPIKSAFFAPGTFMQNFTGDMSPRPAGDGTYALVNIVSPETTWSMIDITETGKFVAAILAEPEKFEGKTLSAATGLYTTNELVKIISDVTGKTVNYNQIPPDVFKRFLPPAAAENLAEMLLYIQDFGYFGADTREKVDWTTKVAKGKLTTFEEFVAKNYPQGMQ</sequence>
<evidence type="ECO:0000256" key="2">
    <source>
        <dbReference type="ARBA" id="ARBA00022857"/>
    </source>
</evidence>
<dbReference type="Gene3D" id="3.90.25.10">
    <property type="entry name" value="UDP-galactose 4-epimerase, domain 1"/>
    <property type="match status" value="1"/>
</dbReference>
<dbReference type="Gene3D" id="3.40.50.720">
    <property type="entry name" value="NAD(P)-binding Rossmann-like Domain"/>
    <property type="match status" value="1"/>
</dbReference>
<proteinExistence type="inferred from homology"/>
<feature type="domain" description="NmrA-like" evidence="3">
    <location>
        <begin position="2"/>
        <end position="301"/>
    </location>
</feature>
<dbReference type="OrthoDB" id="3358371at2759"/>
<dbReference type="PANTHER" id="PTHR42748:SF11">
    <property type="entry name" value="NMRA-LIKE DOMAIN-CONTAINING PROTEIN"/>
    <property type="match status" value="1"/>
</dbReference>
<keyword evidence="2" id="KW-0521">NADP</keyword>
<dbReference type="PANTHER" id="PTHR42748">
    <property type="entry name" value="NITROGEN METABOLITE REPRESSION PROTEIN NMRA FAMILY MEMBER"/>
    <property type="match status" value="1"/>
</dbReference>
<keyword evidence="5" id="KW-1185">Reference proteome</keyword>
<dbReference type="Pfam" id="PF05368">
    <property type="entry name" value="NmrA"/>
    <property type="match status" value="1"/>
</dbReference>
<organism evidence="4 5">
    <name type="scientific">Talaromyces rugulosus</name>
    <name type="common">Penicillium rugulosum</name>
    <dbReference type="NCBI Taxonomy" id="121627"/>
    <lineage>
        <taxon>Eukaryota</taxon>
        <taxon>Fungi</taxon>
        <taxon>Dikarya</taxon>
        <taxon>Ascomycota</taxon>
        <taxon>Pezizomycotina</taxon>
        <taxon>Eurotiomycetes</taxon>
        <taxon>Eurotiomycetidae</taxon>
        <taxon>Eurotiales</taxon>
        <taxon>Trichocomaceae</taxon>
        <taxon>Talaromyces</taxon>
        <taxon>Talaromyces sect. Islandici</taxon>
    </lineage>
</organism>
<dbReference type="AlphaFoldDB" id="A0A7H8QJV6"/>
<evidence type="ECO:0000313" key="5">
    <source>
        <dbReference type="Proteomes" id="UP000509510"/>
    </source>
</evidence>
<name>A0A7H8QJV6_TALRU</name>
<dbReference type="CDD" id="cd05251">
    <property type="entry name" value="NmrA_like_SDR_a"/>
    <property type="match status" value="1"/>
</dbReference>
<dbReference type="Proteomes" id="UP000509510">
    <property type="component" value="Chromosome I"/>
</dbReference>
<dbReference type="SUPFAM" id="SSF51735">
    <property type="entry name" value="NAD(P)-binding Rossmann-fold domains"/>
    <property type="match status" value="1"/>
</dbReference>
<gene>
    <name evidence="4" type="ORF">TRUGW13939_01305</name>
</gene>
<evidence type="ECO:0000313" key="4">
    <source>
        <dbReference type="EMBL" id="QKX54220.1"/>
    </source>
</evidence>
<evidence type="ECO:0000259" key="3">
    <source>
        <dbReference type="Pfam" id="PF05368"/>
    </source>
</evidence>
<reference evidence="5" key="1">
    <citation type="submission" date="2020-06" db="EMBL/GenBank/DDBJ databases">
        <title>A chromosome-scale genome assembly of Talaromyces rugulosus W13939.</title>
        <authorList>
            <person name="Wang B."/>
            <person name="Guo L."/>
            <person name="Ye K."/>
            <person name="Wang L."/>
        </authorList>
    </citation>
    <scope>NUCLEOTIDE SEQUENCE [LARGE SCALE GENOMIC DNA]</scope>
    <source>
        <strain evidence="5">W13939</strain>
    </source>
</reference>
<accession>A0A7H8QJV6</accession>
<dbReference type="GO" id="GO:0005634">
    <property type="term" value="C:nucleus"/>
    <property type="evidence" value="ECO:0007669"/>
    <property type="project" value="TreeGrafter"/>
</dbReference>
<dbReference type="InterPro" id="IPR051164">
    <property type="entry name" value="NmrA-like_oxidored"/>
</dbReference>
<dbReference type="EMBL" id="CP055898">
    <property type="protein sequence ID" value="QKX54220.1"/>
    <property type="molecule type" value="Genomic_DNA"/>
</dbReference>
<evidence type="ECO:0000256" key="1">
    <source>
        <dbReference type="ARBA" id="ARBA00006328"/>
    </source>
</evidence>
<protein>
    <recommendedName>
        <fullName evidence="3">NmrA-like domain-containing protein</fullName>
    </recommendedName>
</protein>
<dbReference type="InterPro" id="IPR036291">
    <property type="entry name" value="NAD(P)-bd_dom_sf"/>
</dbReference>
<comment type="similarity">
    <text evidence="1">Belongs to the NmrA-type oxidoreductase family.</text>
</comment>
<dbReference type="KEGG" id="trg:TRUGW13939_01305"/>
<dbReference type="GeneID" id="55988817"/>
<dbReference type="RefSeq" id="XP_035340399.1">
    <property type="nucleotide sequence ID" value="XM_035484506.1"/>
</dbReference>
<dbReference type="InterPro" id="IPR008030">
    <property type="entry name" value="NmrA-like"/>
</dbReference>